<dbReference type="InterPro" id="IPR007197">
    <property type="entry name" value="rSAM"/>
</dbReference>
<organism evidence="7 8">
    <name type="scientific">Dethiobacter alkaliphilus AHT 1</name>
    <dbReference type="NCBI Taxonomy" id="555088"/>
    <lineage>
        <taxon>Bacteria</taxon>
        <taxon>Bacillati</taxon>
        <taxon>Bacillota</taxon>
        <taxon>Dethiobacteria</taxon>
        <taxon>Dethiobacterales</taxon>
        <taxon>Dethiobacteraceae</taxon>
        <taxon>Dethiobacter</taxon>
    </lineage>
</organism>
<feature type="binding site" evidence="5">
    <location>
        <position position="84"/>
    </location>
    <ligand>
        <name>[4Fe-4S] cluster</name>
        <dbReference type="ChEBI" id="CHEBI:49883"/>
        <note>4Fe-4S-S-AdoMet</note>
    </ligand>
</feature>
<dbReference type="eggNOG" id="COG1313">
    <property type="taxonomic scope" value="Bacteria"/>
</dbReference>
<dbReference type="Proteomes" id="UP000006443">
    <property type="component" value="Unassembled WGS sequence"/>
</dbReference>
<evidence type="ECO:0000256" key="3">
    <source>
        <dbReference type="ARBA" id="ARBA00023004"/>
    </source>
</evidence>
<keyword evidence="1 5" id="KW-0949">S-adenosyl-L-methionine</keyword>
<sequence>MRYTELATSGELTSRAEKAVQGLGKCLLCPQACGVDRTAGKTGFCRAGKLARVSSYGPHFGEEAPLVGRGGSGTIFFAYCNLRCVFCQNYDISHMGYGDDLEHQDLAEVMLALQKRGCENINFVTPTHYVPQILSALSLAAKKGLTVPLVYNCGAYECPETLKLLDGVIDIYLPDTKFSDPGLAKKYSGVENYPASMFSSLKEMHRQVGTLQVDKRGVAVRGLMVRHLIMPGGLAGTEDVLRFIAAELSPDTYINLMGQYHPAFEADKYPELSRRPSRNELMEARALAKKYGLTRVE</sequence>
<feature type="binding site" evidence="5">
    <location>
        <position position="80"/>
    </location>
    <ligand>
        <name>[4Fe-4S] cluster</name>
        <dbReference type="ChEBI" id="CHEBI:49883"/>
        <note>4Fe-4S-S-AdoMet</note>
    </ligand>
</feature>
<proteinExistence type="predicted"/>
<dbReference type="AlphaFoldDB" id="C0GDV6"/>
<dbReference type="SFLD" id="SFLDS00029">
    <property type="entry name" value="Radical_SAM"/>
    <property type="match status" value="1"/>
</dbReference>
<protein>
    <submittedName>
        <fullName evidence="7">Radical SAM domain protein</fullName>
    </submittedName>
</protein>
<keyword evidence="4 5" id="KW-0411">Iron-sulfur</keyword>
<dbReference type="STRING" id="555088.DealDRAFT_0665"/>
<evidence type="ECO:0000256" key="2">
    <source>
        <dbReference type="ARBA" id="ARBA00022723"/>
    </source>
</evidence>
<comment type="caution">
    <text evidence="7">The sequence shown here is derived from an EMBL/GenBank/DDBJ whole genome shotgun (WGS) entry which is preliminary data.</text>
</comment>
<feature type="binding site" evidence="5">
    <location>
        <position position="87"/>
    </location>
    <ligand>
        <name>[4Fe-4S] cluster</name>
        <dbReference type="ChEBI" id="CHEBI:49883"/>
        <note>4Fe-4S-S-AdoMet</note>
    </ligand>
</feature>
<dbReference type="Pfam" id="PF04055">
    <property type="entry name" value="Radical_SAM"/>
    <property type="match status" value="1"/>
</dbReference>
<keyword evidence="3 5" id="KW-0408">Iron</keyword>
<accession>C0GDV6</accession>
<dbReference type="RefSeq" id="WP_008514858.1">
    <property type="nucleotide sequence ID" value="NZ_ACJM01000003.1"/>
</dbReference>
<dbReference type="PIRSF" id="PIRSF004869">
    <property type="entry name" value="PflX_prd"/>
    <property type="match status" value="1"/>
</dbReference>
<evidence type="ECO:0000313" key="8">
    <source>
        <dbReference type="Proteomes" id="UP000006443"/>
    </source>
</evidence>
<evidence type="ECO:0000256" key="5">
    <source>
        <dbReference type="PIRSR" id="PIRSR004869-50"/>
    </source>
</evidence>
<keyword evidence="2 5" id="KW-0479">Metal-binding</keyword>
<dbReference type="InterPro" id="IPR013785">
    <property type="entry name" value="Aldolase_TIM"/>
</dbReference>
<dbReference type="CDD" id="cd01335">
    <property type="entry name" value="Radical_SAM"/>
    <property type="match status" value="1"/>
</dbReference>
<dbReference type="PANTHER" id="PTHR43075">
    <property type="entry name" value="FORMATE LYASE ACTIVATING ENZYME, PUTATIVE (AFU_ORTHOLOGUE AFUA_2G15630)-RELATED"/>
    <property type="match status" value="1"/>
</dbReference>
<dbReference type="InterPro" id="IPR016431">
    <property type="entry name" value="Pyrv-formate_lyase-activ_prd"/>
</dbReference>
<dbReference type="SFLD" id="SFLDG01099">
    <property type="entry name" value="Uncharacterised_Radical_SAM_Su"/>
    <property type="match status" value="1"/>
</dbReference>
<name>C0GDV6_DETAL</name>
<keyword evidence="8" id="KW-1185">Reference proteome</keyword>
<gene>
    <name evidence="7" type="ORF">DealDRAFT_0665</name>
</gene>
<dbReference type="Gene3D" id="3.20.20.70">
    <property type="entry name" value="Aldolase class I"/>
    <property type="match status" value="1"/>
</dbReference>
<feature type="domain" description="Radical SAM core" evidence="6">
    <location>
        <begin position="75"/>
        <end position="167"/>
    </location>
</feature>
<dbReference type="PANTHER" id="PTHR43075:SF1">
    <property type="entry name" value="FORMATE LYASE ACTIVATING ENZYME, PUTATIVE (AFU_ORTHOLOGUE AFUA_2G15630)-RELATED"/>
    <property type="match status" value="1"/>
</dbReference>
<reference evidence="7 8" key="1">
    <citation type="submission" date="2009-02" db="EMBL/GenBank/DDBJ databases">
        <title>Sequencing of the draft genome and assembly of Dethiobacter alkaliphilus AHT 1.</title>
        <authorList>
            <consortium name="US DOE Joint Genome Institute (JGI-PGF)"/>
            <person name="Lucas S."/>
            <person name="Copeland A."/>
            <person name="Lapidus A."/>
            <person name="Glavina del Rio T."/>
            <person name="Dalin E."/>
            <person name="Tice H."/>
            <person name="Bruce D."/>
            <person name="Goodwin L."/>
            <person name="Pitluck S."/>
            <person name="Larimer F."/>
            <person name="Land M.L."/>
            <person name="Hauser L."/>
            <person name="Muyzer G."/>
        </authorList>
    </citation>
    <scope>NUCLEOTIDE SEQUENCE [LARGE SCALE GENOMIC DNA]</scope>
    <source>
        <strain evidence="7 8">AHT 1</strain>
    </source>
</reference>
<dbReference type="SUPFAM" id="SSF102114">
    <property type="entry name" value="Radical SAM enzymes"/>
    <property type="match status" value="1"/>
</dbReference>
<dbReference type="InterPro" id="IPR040085">
    <property type="entry name" value="MJ0674-like"/>
</dbReference>
<dbReference type="GO" id="GO:0051536">
    <property type="term" value="F:iron-sulfur cluster binding"/>
    <property type="evidence" value="ECO:0007669"/>
    <property type="project" value="UniProtKB-KW"/>
</dbReference>
<evidence type="ECO:0000256" key="1">
    <source>
        <dbReference type="ARBA" id="ARBA00022691"/>
    </source>
</evidence>
<comment type="cofactor">
    <cofactor evidence="5">
        <name>[4Fe-4S] cluster</name>
        <dbReference type="ChEBI" id="CHEBI:49883"/>
    </cofactor>
    <text evidence="5">Binds 1 [4Fe-4S] cluster. The cluster is coordinated with 3 cysteines and an exchangeable S-adenosyl-L-methionine.</text>
</comment>
<dbReference type="InterPro" id="IPR058240">
    <property type="entry name" value="rSAM_sf"/>
</dbReference>
<dbReference type="OrthoDB" id="9781783at2"/>
<dbReference type="GO" id="GO:0003824">
    <property type="term" value="F:catalytic activity"/>
    <property type="evidence" value="ECO:0007669"/>
    <property type="project" value="InterPro"/>
</dbReference>
<evidence type="ECO:0000313" key="7">
    <source>
        <dbReference type="EMBL" id="EEG78250.1"/>
    </source>
</evidence>
<dbReference type="EMBL" id="ACJM01000003">
    <property type="protein sequence ID" value="EEG78250.1"/>
    <property type="molecule type" value="Genomic_DNA"/>
</dbReference>
<evidence type="ECO:0000256" key="4">
    <source>
        <dbReference type="ARBA" id="ARBA00023014"/>
    </source>
</evidence>
<dbReference type="GO" id="GO:0046872">
    <property type="term" value="F:metal ion binding"/>
    <property type="evidence" value="ECO:0007669"/>
    <property type="project" value="UniProtKB-KW"/>
</dbReference>
<evidence type="ECO:0000259" key="6">
    <source>
        <dbReference type="Pfam" id="PF04055"/>
    </source>
</evidence>